<dbReference type="RefSeq" id="WP_007485905.1">
    <property type="nucleotide sequence ID" value="NZ_CABJFV010000007.1"/>
</dbReference>
<reference evidence="2 3" key="1">
    <citation type="submission" date="2018-08" db="EMBL/GenBank/DDBJ databases">
        <title>A genome reference for cultivated species of the human gut microbiota.</title>
        <authorList>
            <person name="Zou Y."/>
            <person name="Xue W."/>
            <person name="Luo G."/>
        </authorList>
    </citation>
    <scope>NUCLEOTIDE SEQUENCE [LARGE SCALE GENOMIC DNA]</scope>
    <source>
        <strain evidence="2 3">AM40-30BH</strain>
    </source>
</reference>
<dbReference type="Pfam" id="PF13149">
    <property type="entry name" value="Mfa_like_1"/>
    <property type="match status" value="1"/>
</dbReference>
<dbReference type="EMBL" id="QSGO01000007">
    <property type="protein sequence ID" value="RHB35022.1"/>
    <property type="molecule type" value="Genomic_DNA"/>
</dbReference>
<evidence type="ECO:0000313" key="3">
    <source>
        <dbReference type="Proteomes" id="UP000284379"/>
    </source>
</evidence>
<dbReference type="NCBIfam" id="TIGR02145">
    <property type="entry name" value="Fib_succ_major"/>
    <property type="match status" value="1"/>
</dbReference>
<dbReference type="CDD" id="cd13120">
    <property type="entry name" value="BF2867_like_N"/>
    <property type="match status" value="1"/>
</dbReference>
<feature type="domain" description="Fibrobacter succinogenes major paralogous" evidence="1">
    <location>
        <begin position="455"/>
        <end position="626"/>
    </location>
</feature>
<evidence type="ECO:0000259" key="1">
    <source>
        <dbReference type="Pfam" id="PF09603"/>
    </source>
</evidence>
<name>A0A413VN90_9BACE</name>
<proteinExistence type="predicted"/>
<protein>
    <recommendedName>
        <fullName evidence="1">Fibrobacter succinogenes major paralogous domain-containing protein</fullName>
    </recommendedName>
</protein>
<dbReference type="AlphaFoldDB" id="A0A413VN90"/>
<dbReference type="InterPro" id="IPR011871">
    <property type="entry name" value="Fib_succ_major"/>
</dbReference>
<sequence length="628" mass="69842">MNIYIQTIIRTGIIALSALIACSCVNSIGEEEKENTSITPGDVPIKISAKTLHTQIYQKECNEAIGIYVLVSPATLSKERYVSNKRFNCTTSGFVPDEEIYYPAEKIKCNFISYYPYQETGITEGENTIDLTVCTDQSSTVGYNNSDFMTAQVSNVTSGKKNIELPHIHQLCQLTIRIKPTEGYDINVLKKSNPSVRINDVFTQAKYNIETKEFSLLSNIQNILPNGEWEIDNEALIGKRSILIPQTIAAGTEILTLSVDSKHYECQLTENYELGNGTSCELTILYNPQQGISGIIPDINDWKEGNKSEITPVEKVEKTCISISDFDFEQSSVYNITFDGKIVAEVCKEYLSASEIHAQAIVIYPVKDGKSDWTEGTVLQIISDDKAIHGGKVMWQGDTNTLSYTPGNQNPISSFYITSDLSIAFAPPINPVLLSFKKKILSDVRGSEIITYPIVKIGTQYWTRKNLRTTLYNDGKKITLKTTSNYSKSSAGYFKESTFIFYNKAAVITGKLAPKGWKIADNEAWQLLKTYIEGDGAVLKGNDLWEKSESVPSNATGFNAIATGIFTKVKENDSSIYQFAGKYTAYWNMGATQKAVAENGILLRYDTHEIKGAAYSDYCGYSVRCVIE</sequence>
<accession>A0A413VN90</accession>
<dbReference type="Gene3D" id="2.60.40.2620">
    <property type="entry name" value="Fimbrillin-like"/>
    <property type="match status" value="1"/>
</dbReference>
<evidence type="ECO:0000313" key="2">
    <source>
        <dbReference type="EMBL" id="RHB35022.1"/>
    </source>
</evidence>
<dbReference type="InterPro" id="IPR025049">
    <property type="entry name" value="Mfa-like_1"/>
</dbReference>
<organism evidence="2 3">
    <name type="scientific">Bacteroides nordii</name>
    <dbReference type="NCBI Taxonomy" id="291645"/>
    <lineage>
        <taxon>Bacteria</taxon>
        <taxon>Pseudomonadati</taxon>
        <taxon>Bacteroidota</taxon>
        <taxon>Bacteroidia</taxon>
        <taxon>Bacteroidales</taxon>
        <taxon>Bacteroidaceae</taxon>
        <taxon>Bacteroides</taxon>
    </lineage>
</organism>
<dbReference type="CDD" id="cd13121">
    <property type="entry name" value="BF2867_like_C"/>
    <property type="match status" value="1"/>
</dbReference>
<dbReference type="InterPro" id="IPR042278">
    <property type="entry name" value="Mfa-like_1_N"/>
</dbReference>
<gene>
    <name evidence="2" type="ORF">DW888_11250</name>
</gene>
<dbReference type="Proteomes" id="UP000284379">
    <property type="component" value="Unassembled WGS sequence"/>
</dbReference>
<comment type="caution">
    <text evidence="2">The sequence shown here is derived from an EMBL/GenBank/DDBJ whole genome shotgun (WGS) entry which is preliminary data.</text>
</comment>
<dbReference type="Pfam" id="PF09603">
    <property type="entry name" value="Fib_succ_major"/>
    <property type="match status" value="1"/>
</dbReference>